<sequence length="195" mass="20811">MVLALKSLLQRFALICLVAVLSFSLAACGSSSSAAVLSADDIASIQTQAEGFQRSRDRLDDLGTLVRNDDWTYIRNLIHGPMGEVGRQTMLITQQLPKGQRVEARAAMNELKQHMAALDEAARLEDGSASRREFAKLVVGFLGFYQAIPDGAKPAEGVQPETSLSVYGPAPTLPAVPTSEASAAPLPDRSAEDQA</sequence>
<evidence type="ECO:0000256" key="5">
    <source>
        <dbReference type="SAM" id="SignalP"/>
    </source>
</evidence>
<keyword evidence="2" id="KW-0793">Thylakoid</keyword>
<dbReference type="Gene3D" id="1.20.120.290">
    <property type="entry name" value="Oxygen-evolving enhancer protein 3 (PsbQ), four-helix up-down bundle"/>
    <property type="match status" value="1"/>
</dbReference>
<evidence type="ECO:0000256" key="1">
    <source>
        <dbReference type="ARBA" id="ARBA00004370"/>
    </source>
</evidence>
<name>A0A524RP33_9CHRO</name>
<dbReference type="Proteomes" id="UP000317990">
    <property type="component" value="Unassembled WGS sequence"/>
</dbReference>
<comment type="subcellular location">
    <subcellularLocation>
        <location evidence="1">Membrane</location>
    </subcellularLocation>
</comment>
<dbReference type="InterPro" id="IPR023222">
    <property type="entry name" value="PsbQ-like_dom_sf"/>
</dbReference>
<gene>
    <name evidence="6" type="primary">psbQ</name>
    <name evidence="6" type="ORF">ERJ67_05985</name>
</gene>
<organism evidence="6 7">
    <name type="scientific">Aphanocapsa feldmannii 277cV</name>
    <dbReference type="NCBI Taxonomy" id="2507553"/>
    <lineage>
        <taxon>Bacteria</taxon>
        <taxon>Bacillati</taxon>
        <taxon>Cyanobacteriota</taxon>
        <taxon>Cyanophyceae</taxon>
        <taxon>Oscillatoriophycideae</taxon>
        <taxon>Chroococcales</taxon>
        <taxon>Microcystaceae</taxon>
        <taxon>Aphanocapsa</taxon>
    </lineage>
</organism>
<evidence type="ECO:0000256" key="3">
    <source>
        <dbReference type="ARBA" id="ARBA00023136"/>
    </source>
</evidence>
<dbReference type="GO" id="GO:0015979">
    <property type="term" value="P:photosynthesis"/>
    <property type="evidence" value="ECO:0007669"/>
    <property type="project" value="InterPro"/>
</dbReference>
<dbReference type="NCBIfam" id="TIGR03042">
    <property type="entry name" value="PS_II_psbQ_bact"/>
    <property type="match status" value="1"/>
</dbReference>
<dbReference type="EMBL" id="SRMO01000065">
    <property type="protein sequence ID" value="TGG92211.1"/>
    <property type="molecule type" value="Genomic_DNA"/>
</dbReference>
<evidence type="ECO:0000256" key="4">
    <source>
        <dbReference type="SAM" id="MobiDB-lite"/>
    </source>
</evidence>
<feature type="signal peptide" evidence="5">
    <location>
        <begin position="1"/>
        <end position="26"/>
    </location>
</feature>
<keyword evidence="5" id="KW-0732">Signal</keyword>
<dbReference type="Pfam" id="PF05757">
    <property type="entry name" value="PsbQ"/>
    <property type="match status" value="1"/>
</dbReference>
<dbReference type="SUPFAM" id="SSF101112">
    <property type="entry name" value="Oxygen-evolving enhancer protein 3"/>
    <property type="match status" value="1"/>
</dbReference>
<feature type="region of interest" description="Disordered" evidence="4">
    <location>
        <begin position="154"/>
        <end position="195"/>
    </location>
</feature>
<proteinExistence type="predicted"/>
<evidence type="ECO:0000313" key="7">
    <source>
        <dbReference type="Proteomes" id="UP000317990"/>
    </source>
</evidence>
<dbReference type="InterPro" id="IPR008797">
    <property type="entry name" value="PSII_PsbQ"/>
</dbReference>
<comment type="caution">
    <text evidence="6">The sequence shown here is derived from an EMBL/GenBank/DDBJ whole genome shotgun (WGS) entry which is preliminary data.</text>
</comment>
<keyword evidence="3" id="KW-0472">Membrane</keyword>
<evidence type="ECO:0000313" key="6">
    <source>
        <dbReference type="EMBL" id="TGG92211.1"/>
    </source>
</evidence>
<dbReference type="GO" id="GO:0009654">
    <property type="term" value="C:photosystem II oxygen evolving complex"/>
    <property type="evidence" value="ECO:0007669"/>
    <property type="project" value="InterPro"/>
</dbReference>
<protein>
    <submittedName>
        <fullName evidence="6">Photosystem II protein PsbQ</fullName>
    </submittedName>
</protein>
<dbReference type="GO" id="GO:0019898">
    <property type="term" value="C:extrinsic component of membrane"/>
    <property type="evidence" value="ECO:0007669"/>
    <property type="project" value="InterPro"/>
</dbReference>
<evidence type="ECO:0000256" key="2">
    <source>
        <dbReference type="ARBA" id="ARBA00023078"/>
    </source>
</evidence>
<dbReference type="GO" id="GO:0005509">
    <property type="term" value="F:calcium ion binding"/>
    <property type="evidence" value="ECO:0007669"/>
    <property type="project" value="InterPro"/>
</dbReference>
<feature type="chain" id="PRO_5021827450" evidence="5">
    <location>
        <begin position="27"/>
        <end position="195"/>
    </location>
</feature>
<dbReference type="InterPro" id="IPR017487">
    <property type="entry name" value="PSII_PsbQ_cyanobac"/>
</dbReference>
<dbReference type="AlphaFoldDB" id="A0A524RP33"/>
<reference evidence="6 7" key="1">
    <citation type="journal article" date="2019" name="mSystems">
        <title>Life at home and on the roam: Genomic adaptions reflect the dual lifestyle of an intracellular, facultative symbiont.</title>
        <authorList>
            <person name="Burgsdorf I."/>
        </authorList>
    </citation>
    <scope>NUCLEOTIDE SEQUENCE [LARGE SCALE GENOMIC DNA]</scope>
    <source>
        <strain evidence="6">277cV</strain>
    </source>
</reference>
<dbReference type="PROSITE" id="PS51257">
    <property type="entry name" value="PROKAR_LIPOPROTEIN"/>
    <property type="match status" value="1"/>
</dbReference>
<accession>A0A524RP33</accession>